<keyword evidence="1" id="KW-0175">Coiled coil</keyword>
<feature type="chain" id="PRO_5043631097" description="DUF1664 domain-containing protein" evidence="2">
    <location>
        <begin position="22"/>
        <end position="299"/>
    </location>
</feature>
<keyword evidence="2" id="KW-0732">Signal</keyword>
<reference evidence="4" key="1">
    <citation type="journal article" date="2023" name="Nat. Commun.">
        <title>Diploid and tetraploid genomes of Acorus and the evolution of monocots.</title>
        <authorList>
            <person name="Ma L."/>
            <person name="Liu K.W."/>
            <person name="Li Z."/>
            <person name="Hsiao Y.Y."/>
            <person name="Qi Y."/>
            <person name="Fu T."/>
            <person name="Tang G.D."/>
            <person name="Zhang D."/>
            <person name="Sun W.H."/>
            <person name="Liu D.K."/>
            <person name="Li Y."/>
            <person name="Chen G.Z."/>
            <person name="Liu X.D."/>
            <person name="Liao X.Y."/>
            <person name="Jiang Y.T."/>
            <person name="Yu X."/>
            <person name="Hao Y."/>
            <person name="Huang J."/>
            <person name="Zhao X.W."/>
            <person name="Ke S."/>
            <person name="Chen Y.Y."/>
            <person name="Wu W.L."/>
            <person name="Hsu J.L."/>
            <person name="Lin Y.F."/>
            <person name="Huang M.D."/>
            <person name="Li C.Y."/>
            <person name="Huang L."/>
            <person name="Wang Z.W."/>
            <person name="Zhao X."/>
            <person name="Zhong W.Y."/>
            <person name="Peng D.H."/>
            <person name="Ahmad S."/>
            <person name="Lan S."/>
            <person name="Zhang J.S."/>
            <person name="Tsai W.C."/>
            <person name="Van de Peer Y."/>
            <person name="Liu Z.J."/>
        </authorList>
    </citation>
    <scope>NUCLEOTIDE SEQUENCE</scope>
    <source>
        <strain evidence="4">SCP</strain>
    </source>
</reference>
<dbReference type="PANTHER" id="PTHR46667:SF6">
    <property type="entry name" value="OS01G0185100 PROTEIN"/>
    <property type="match status" value="1"/>
</dbReference>
<dbReference type="EMBL" id="JAUJYN010000008">
    <property type="protein sequence ID" value="KAK1264494.1"/>
    <property type="molecule type" value="Genomic_DNA"/>
</dbReference>
<gene>
    <name evidence="4" type="ORF">QJS04_geneDACA010592</name>
</gene>
<feature type="coiled-coil region" evidence="1">
    <location>
        <begin position="148"/>
        <end position="175"/>
    </location>
</feature>
<evidence type="ECO:0000256" key="1">
    <source>
        <dbReference type="SAM" id="Coils"/>
    </source>
</evidence>
<proteinExistence type="predicted"/>
<feature type="domain" description="DUF1664" evidence="3">
    <location>
        <begin position="88"/>
        <end position="211"/>
    </location>
</feature>
<evidence type="ECO:0000256" key="2">
    <source>
        <dbReference type="SAM" id="SignalP"/>
    </source>
</evidence>
<evidence type="ECO:0000313" key="4">
    <source>
        <dbReference type="EMBL" id="KAK1264494.1"/>
    </source>
</evidence>
<reference evidence="4" key="2">
    <citation type="submission" date="2023-06" db="EMBL/GenBank/DDBJ databases">
        <authorList>
            <person name="Ma L."/>
            <person name="Liu K.-W."/>
            <person name="Li Z."/>
            <person name="Hsiao Y.-Y."/>
            <person name="Qi Y."/>
            <person name="Fu T."/>
            <person name="Tang G."/>
            <person name="Zhang D."/>
            <person name="Sun W.-H."/>
            <person name="Liu D.-K."/>
            <person name="Li Y."/>
            <person name="Chen G.-Z."/>
            <person name="Liu X.-D."/>
            <person name="Liao X.-Y."/>
            <person name="Jiang Y.-T."/>
            <person name="Yu X."/>
            <person name="Hao Y."/>
            <person name="Huang J."/>
            <person name="Zhao X.-W."/>
            <person name="Ke S."/>
            <person name="Chen Y.-Y."/>
            <person name="Wu W.-L."/>
            <person name="Hsu J.-L."/>
            <person name="Lin Y.-F."/>
            <person name="Huang M.-D."/>
            <person name="Li C.-Y."/>
            <person name="Huang L."/>
            <person name="Wang Z.-W."/>
            <person name="Zhao X."/>
            <person name="Zhong W.-Y."/>
            <person name="Peng D.-H."/>
            <person name="Ahmad S."/>
            <person name="Lan S."/>
            <person name="Zhang J.-S."/>
            <person name="Tsai W.-C."/>
            <person name="Van De Peer Y."/>
            <person name="Liu Z.-J."/>
        </authorList>
    </citation>
    <scope>NUCLEOTIDE SEQUENCE</scope>
    <source>
        <strain evidence="4">SCP</strain>
        <tissue evidence="4">Leaves</tissue>
    </source>
</reference>
<name>A0AAV9AJG4_ACOGR</name>
<accession>A0AAV9AJG4</accession>
<protein>
    <recommendedName>
        <fullName evidence="3">DUF1664 domain-containing protein</fullName>
    </recommendedName>
</protein>
<organism evidence="4 5">
    <name type="scientific">Acorus gramineus</name>
    <name type="common">Dwarf sweet flag</name>
    <dbReference type="NCBI Taxonomy" id="55184"/>
    <lineage>
        <taxon>Eukaryota</taxon>
        <taxon>Viridiplantae</taxon>
        <taxon>Streptophyta</taxon>
        <taxon>Embryophyta</taxon>
        <taxon>Tracheophyta</taxon>
        <taxon>Spermatophyta</taxon>
        <taxon>Magnoliopsida</taxon>
        <taxon>Liliopsida</taxon>
        <taxon>Acoraceae</taxon>
        <taxon>Acorus</taxon>
    </lineage>
</organism>
<evidence type="ECO:0000313" key="5">
    <source>
        <dbReference type="Proteomes" id="UP001179952"/>
    </source>
</evidence>
<comment type="caution">
    <text evidence="4">The sequence shown here is derived from an EMBL/GenBank/DDBJ whole genome shotgun (WGS) entry which is preliminary data.</text>
</comment>
<dbReference type="AlphaFoldDB" id="A0AAV9AJG4"/>
<keyword evidence="5" id="KW-1185">Reference proteome</keyword>
<dbReference type="InterPro" id="IPR012458">
    <property type="entry name" value="DUF1664"/>
</dbReference>
<dbReference type="PANTHER" id="PTHR46667">
    <property type="entry name" value="OS05G0182700 PROTEIN"/>
    <property type="match status" value="1"/>
</dbReference>
<dbReference type="Pfam" id="PF07889">
    <property type="entry name" value="DUF1664"/>
    <property type="match status" value="1"/>
</dbReference>
<sequence length="299" mass="32618">MAMQAGMSLSRVLFLIGVGASTPILIKNGKLSEILKDLQELLKSENNSGDRKDVSDMMEMVNRLALEVRHAATSRQITVLNGSSNQSGSLTALAVPAATIGIVGYGYMWWKGLSFSDLMYVTKHNMENAVSSMKKSLEDVSASLAAAKKHLTQRIQNLDDKLEDQKEISKEIKNEVGVVRVGLSQIGDNLEFLQNTIFGLEGKMLDLRKKQDMTCAGVQFLCESVGAMTGKMPEFLKGLPDSSNGRGYYLEDKSLKGLLHLTNMIEEVSSAPRSNAITNVDADSLDKPRALTRGSSIKI</sequence>
<feature type="signal peptide" evidence="2">
    <location>
        <begin position="1"/>
        <end position="21"/>
    </location>
</feature>
<dbReference type="Proteomes" id="UP001179952">
    <property type="component" value="Unassembled WGS sequence"/>
</dbReference>
<evidence type="ECO:0000259" key="3">
    <source>
        <dbReference type="Pfam" id="PF07889"/>
    </source>
</evidence>